<dbReference type="PANTHER" id="PTHR43459">
    <property type="entry name" value="ENOYL-COA HYDRATASE"/>
    <property type="match status" value="1"/>
</dbReference>
<dbReference type="CDD" id="cd06558">
    <property type="entry name" value="crotonase-like"/>
    <property type="match status" value="1"/>
</dbReference>
<organism evidence="1 2">
    <name type="scientific">Halosegnis longus</name>
    <dbReference type="NCBI Taxonomy" id="2216012"/>
    <lineage>
        <taxon>Archaea</taxon>
        <taxon>Methanobacteriati</taxon>
        <taxon>Methanobacteriota</taxon>
        <taxon>Stenosarchaea group</taxon>
        <taxon>Halobacteria</taxon>
        <taxon>Halobacteriales</taxon>
        <taxon>Natronomonadaceae</taxon>
        <taxon>Halosegnis</taxon>
    </lineage>
</organism>
<accession>A0AAJ4R8F3</accession>
<proteinExistence type="predicted"/>
<keyword evidence="2" id="KW-1185">Reference proteome</keyword>
<dbReference type="Pfam" id="PF00378">
    <property type="entry name" value="ECH_1"/>
    <property type="match status" value="1"/>
</dbReference>
<sequence>MSDEAVLVDVSDGVATVTLNRPERRNALSDEVSNGILDALDDLEGRDDVRCLVLTGAEGTFCAGGDVSSMAGQSDDEQQLHDVVRHIQDDTSRVIRRVYEFRTPTVAKLDGVAFGAGANLAIACDCVVASERARISFGFKQVGLAVDTGTSYLLPRIVGESTAKELVFTGELVEPERASDLGLFNHVYESFEEQADAFIETIADGPTVALETSKQSIVQGFSLDLKAAQDNEATNQAAVFETHDHAEGTAAFMESREPEFEGR</sequence>
<comment type="caution">
    <text evidence="1">The sequence shown here is derived from an EMBL/GenBank/DDBJ whole genome shotgun (WGS) entry which is preliminary data.</text>
</comment>
<dbReference type="PANTHER" id="PTHR43459:SF1">
    <property type="entry name" value="EG:BACN32G11.4 PROTEIN"/>
    <property type="match status" value="1"/>
</dbReference>
<dbReference type="EMBL" id="RJJC01000001">
    <property type="protein sequence ID" value="RNJ26493.1"/>
    <property type="molecule type" value="Genomic_DNA"/>
</dbReference>
<dbReference type="AlphaFoldDB" id="A0AAJ4R8F3"/>
<reference evidence="1 2" key="1">
    <citation type="submission" date="2018-11" db="EMBL/GenBank/DDBJ databases">
        <title>Genome sequences of Natronomonas sp. CBA1133.</title>
        <authorList>
            <person name="Roh S.W."/>
            <person name="Cha I.-T."/>
        </authorList>
    </citation>
    <scope>NUCLEOTIDE SEQUENCE [LARGE SCALE GENOMIC DNA]</scope>
    <source>
        <strain evidence="1 2">CBA1133</strain>
    </source>
</reference>
<evidence type="ECO:0000313" key="1">
    <source>
        <dbReference type="EMBL" id="RNJ26493.1"/>
    </source>
</evidence>
<dbReference type="InterPro" id="IPR001753">
    <property type="entry name" value="Enoyl-CoA_hydra/iso"/>
</dbReference>
<dbReference type="InterPro" id="IPR029045">
    <property type="entry name" value="ClpP/crotonase-like_dom_sf"/>
</dbReference>
<name>A0AAJ4R8F3_9EURY</name>
<dbReference type="InterPro" id="IPR014748">
    <property type="entry name" value="Enoyl-CoA_hydra_C"/>
</dbReference>
<dbReference type="Gene3D" id="1.10.12.10">
    <property type="entry name" value="Lyase 2-enoyl-coa Hydratase, Chain A, domain 2"/>
    <property type="match status" value="1"/>
</dbReference>
<evidence type="ECO:0000313" key="2">
    <source>
        <dbReference type="Proteomes" id="UP000270581"/>
    </source>
</evidence>
<dbReference type="SUPFAM" id="SSF52096">
    <property type="entry name" value="ClpP/crotonase"/>
    <property type="match status" value="1"/>
</dbReference>
<dbReference type="RefSeq" id="WP_075936495.1">
    <property type="nucleotide sequence ID" value="NZ_BDJH01000002.1"/>
</dbReference>
<protein>
    <submittedName>
        <fullName evidence="1">Enoyl-CoA hydratase</fullName>
    </submittedName>
</protein>
<gene>
    <name evidence="1" type="ORF">Nmn1133_07290</name>
</gene>
<dbReference type="Gene3D" id="3.90.226.10">
    <property type="entry name" value="2-enoyl-CoA Hydratase, Chain A, domain 1"/>
    <property type="match status" value="1"/>
</dbReference>
<dbReference type="Proteomes" id="UP000270581">
    <property type="component" value="Unassembled WGS sequence"/>
</dbReference>